<dbReference type="InterPro" id="IPR042100">
    <property type="entry name" value="Bug_dom1"/>
</dbReference>
<evidence type="ECO:0008006" key="5">
    <source>
        <dbReference type="Google" id="ProtNLM"/>
    </source>
</evidence>
<sequence length="320" mass="34888">MRSTRRGMLTTALAMPAIARAQGATWRPDRQITMIVAYAAGGGTDTAARTIARFMEKDLGQPVVVLNRPGAGGEIGFSELARARPDGYTIGFINTPSIVTVPIERRARFKLDDFALIANIVDDPGGLWVMNDSPYRDFQSLLAAARAQPGTIGYGTTGIGSDDHLAILAIERATNTSFLHIPFAGSAQVKQNLMSRAIPLAVMNMAEGINEWQQGVIRPLAQMGETRWEPAAAVPTLREMGVNVVEGSMRGMAAPAGMAPEVMERLALSVRRTVDDSDFQALARTQNLPLRFLGPEAYRTELVALRTRYEALWALHPWRE</sequence>
<feature type="chain" id="PRO_5036768305" description="Tripartite tricarboxylate transporter substrate binding protein" evidence="2">
    <location>
        <begin position="22"/>
        <end position="320"/>
    </location>
</feature>
<dbReference type="PANTHER" id="PTHR42928">
    <property type="entry name" value="TRICARBOXYLATE-BINDING PROTEIN"/>
    <property type="match status" value="1"/>
</dbReference>
<dbReference type="Gene3D" id="3.40.190.150">
    <property type="entry name" value="Bordetella uptake gene, domain 1"/>
    <property type="match status" value="1"/>
</dbReference>
<dbReference type="Gene3D" id="3.40.190.10">
    <property type="entry name" value="Periplasmic binding protein-like II"/>
    <property type="match status" value="1"/>
</dbReference>
<comment type="similarity">
    <text evidence="1">Belongs to the UPF0065 (bug) family.</text>
</comment>
<dbReference type="InterPro" id="IPR005064">
    <property type="entry name" value="BUG"/>
</dbReference>
<evidence type="ECO:0000313" key="4">
    <source>
        <dbReference type="Proteomes" id="UP000661507"/>
    </source>
</evidence>
<protein>
    <recommendedName>
        <fullName evidence="5">Tripartite tricarboxylate transporter substrate binding protein</fullName>
    </recommendedName>
</protein>
<name>A0A917KS19_9PROT</name>
<dbReference type="PANTHER" id="PTHR42928:SF5">
    <property type="entry name" value="BLR1237 PROTEIN"/>
    <property type="match status" value="1"/>
</dbReference>
<dbReference type="AlphaFoldDB" id="A0A917KS19"/>
<feature type="signal peptide" evidence="2">
    <location>
        <begin position="1"/>
        <end position="21"/>
    </location>
</feature>
<evidence type="ECO:0000313" key="3">
    <source>
        <dbReference type="EMBL" id="GGJ25147.1"/>
    </source>
</evidence>
<comment type="caution">
    <text evidence="3">The sequence shown here is derived from an EMBL/GenBank/DDBJ whole genome shotgun (WGS) entry which is preliminary data.</text>
</comment>
<proteinExistence type="inferred from homology"/>
<dbReference type="RefSeq" id="WP_188969023.1">
    <property type="nucleotide sequence ID" value="NZ_BMKW01000008.1"/>
</dbReference>
<keyword evidence="4" id="KW-1185">Reference proteome</keyword>
<dbReference type="PIRSF" id="PIRSF017082">
    <property type="entry name" value="YflP"/>
    <property type="match status" value="1"/>
</dbReference>
<dbReference type="EMBL" id="BMKW01000008">
    <property type="protein sequence ID" value="GGJ25147.1"/>
    <property type="molecule type" value="Genomic_DNA"/>
</dbReference>
<dbReference type="Proteomes" id="UP000661507">
    <property type="component" value="Unassembled WGS sequence"/>
</dbReference>
<dbReference type="Pfam" id="PF03401">
    <property type="entry name" value="TctC"/>
    <property type="match status" value="1"/>
</dbReference>
<evidence type="ECO:0000256" key="1">
    <source>
        <dbReference type="ARBA" id="ARBA00006987"/>
    </source>
</evidence>
<keyword evidence="2" id="KW-0732">Signal</keyword>
<evidence type="ECO:0000256" key="2">
    <source>
        <dbReference type="SAM" id="SignalP"/>
    </source>
</evidence>
<organism evidence="3 4">
    <name type="scientific">Neoroseomonas lacus</name>
    <dbReference type="NCBI Taxonomy" id="287609"/>
    <lineage>
        <taxon>Bacteria</taxon>
        <taxon>Pseudomonadati</taxon>
        <taxon>Pseudomonadota</taxon>
        <taxon>Alphaproteobacteria</taxon>
        <taxon>Acetobacterales</taxon>
        <taxon>Acetobacteraceae</taxon>
        <taxon>Neoroseomonas</taxon>
    </lineage>
</organism>
<reference evidence="3" key="1">
    <citation type="journal article" date="2014" name="Int. J. Syst. Evol. Microbiol.">
        <title>Complete genome sequence of Corynebacterium casei LMG S-19264T (=DSM 44701T), isolated from a smear-ripened cheese.</title>
        <authorList>
            <consortium name="US DOE Joint Genome Institute (JGI-PGF)"/>
            <person name="Walter F."/>
            <person name="Albersmeier A."/>
            <person name="Kalinowski J."/>
            <person name="Ruckert C."/>
        </authorList>
    </citation>
    <scope>NUCLEOTIDE SEQUENCE</scope>
    <source>
        <strain evidence="3">CGMCC 1.3617</strain>
    </source>
</reference>
<reference evidence="3" key="2">
    <citation type="submission" date="2020-09" db="EMBL/GenBank/DDBJ databases">
        <authorList>
            <person name="Sun Q."/>
            <person name="Zhou Y."/>
        </authorList>
    </citation>
    <scope>NUCLEOTIDE SEQUENCE</scope>
    <source>
        <strain evidence="3">CGMCC 1.3617</strain>
    </source>
</reference>
<gene>
    <name evidence="3" type="ORF">GCM10011320_35630</name>
</gene>
<dbReference type="CDD" id="cd07012">
    <property type="entry name" value="PBP2_Bug_TTT"/>
    <property type="match status" value="1"/>
</dbReference>
<accession>A0A917KS19</accession>